<dbReference type="OrthoDB" id="92610at2"/>
<keyword evidence="3" id="KW-1185">Reference proteome</keyword>
<dbReference type="InterPro" id="IPR013078">
    <property type="entry name" value="His_Pase_superF_clade-1"/>
</dbReference>
<dbReference type="KEGG" id="pin:Ping_2810"/>
<dbReference type="GO" id="GO:0005737">
    <property type="term" value="C:cytoplasm"/>
    <property type="evidence" value="ECO:0007669"/>
    <property type="project" value="InterPro"/>
</dbReference>
<dbReference type="PANTHER" id="PTHR20935">
    <property type="entry name" value="PHOSPHOGLYCERATE MUTASE-RELATED"/>
    <property type="match status" value="1"/>
</dbReference>
<protein>
    <submittedName>
        <fullName evidence="2">Phosphohistidine phosphatase, SixA</fullName>
    </submittedName>
</protein>
<dbReference type="STRING" id="357804.Ping_2810"/>
<dbReference type="Gene3D" id="3.40.50.1240">
    <property type="entry name" value="Phosphoglycerate mutase-like"/>
    <property type="match status" value="1"/>
</dbReference>
<dbReference type="Proteomes" id="UP000000639">
    <property type="component" value="Chromosome"/>
</dbReference>
<evidence type="ECO:0000256" key="1">
    <source>
        <dbReference type="ARBA" id="ARBA00022801"/>
    </source>
</evidence>
<evidence type="ECO:0000313" key="2">
    <source>
        <dbReference type="EMBL" id="ABM04516.1"/>
    </source>
</evidence>
<dbReference type="NCBIfam" id="TIGR00249">
    <property type="entry name" value="sixA"/>
    <property type="match status" value="1"/>
</dbReference>
<sequence length="158" mass="16928">MHIYIMRHGEAEMLAHSDSERALTALGRLESEMMASYLANQNISFDAVLVSPYLRAQQTWQSVCPYFSAVANVQTLPFLTPGGSARKSVNEILALQAAGVQKLLIVSHLPLVGYIVGELAPEAGVPAFSTSAVGIVELDEDGFGNLHSLTSVAQLSNQ</sequence>
<name>A1SYF1_PSYIN</name>
<dbReference type="EMBL" id="CP000510">
    <property type="protein sequence ID" value="ABM04516.1"/>
    <property type="molecule type" value="Genomic_DNA"/>
</dbReference>
<dbReference type="CDD" id="cd07067">
    <property type="entry name" value="HP_PGM_like"/>
    <property type="match status" value="1"/>
</dbReference>
<dbReference type="Pfam" id="PF00300">
    <property type="entry name" value="His_Phos_1"/>
    <property type="match status" value="1"/>
</dbReference>
<dbReference type="InterPro" id="IPR051021">
    <property type="entry name" value="Mito_Ser/Thr_phosphatase"/>
</dbReference>
<dbReference type="InterPro" id="IPR004449">
    <property type="entry name" value="SixA"/>
</dbReference>
<proteinExistence type="predicted"/>
<dbReference type="SUPFAM" id="SSF53254">
    <property type="entry name" value="Phosphoglycerate mutase-like"/>
    <property type="match status" value="1"/>
</dbReference>
<dbReference type="HOGENOM" id="CLU_084603_1_1_6"/>
<dbReference type="SMART" id="SM00855">
    <property type="entry name" value="PGAM"/>
    <property type="match status" value="1"/>
</dbReference>
<dbReference type="GO" id="GO:0101006">
    <property type="term" value="F:protein histidine phosphatase activity"/>
    <property type="evidence" value="ECO:0007669"/>
    <property type="project" value="InterPro"/>
</dbReference>
<dbReference type="InterPro" id="IPR029033">
    <property type="entry name" value="His_PPase_superfam"/>
</dbReference>
<organism evidence="2 3">
    <name type="scientific">Psychromonas ingrahamii (strain DSM 17664 / CCUG 51855 / 37)</name>
    <dbReference type="NCBI Taxonomy" id="357804"/>
    <lineage>
        <taxon>Bacteria</taxon>
        <taxon>Pseudomonadati</taxon>
        <taxon>Pseudomonadota</taxon>
        <taxon>Gammaproteobacteria</taxon>
        <taxon>Alteromonadales</taxon>
        <taxon>Psychromonadaceae</taxon>
        <taxon>Psychromonas</taxon>
    </lineage>
</organism>
<dbReference type="RefSeq" id="WP_011771071.1">
    <property type="nucleotide sequence ID" value="NC_008709.1"/>
</dbReference>
<gene>
    <name evidence="2" type="ordered locus">Ping_2810</name>
</gene>
<accession>A1SYF1</accession>
<keyword evidence="1" id="KW-0378">Hydrolase</keyword>
<dbReference type="AlphaFoldDB" id="A1SYF1"/>
<dbReference type="eggNOG" id="COG2062">
    <property type="taxonomic scope" value="Bacteria"/>
</dbReference>
<reference evidence="2 3" key="1">
    <citation type="submission" date="2007-01" db="EMBL/GenBank/DDBJ databases">
        <title>Complete sequence of Psychromonas ingrahamii 37.</title>
        <authorList>
            <consortium name="US DOE Joint Genome Institute"/>
            <person name="Copeland A."/>
            <person name="Lucas S."/>
            <person name="Lapidus A."/>
            <person name="Barry K."/>
            <person name="Detter J.C."/>
            <person name="Glavina del Rio T."/>
            <person name="Hammon N."/>
            <person name="Israni S."/>
            <person name="Dalin E."/>
            <person name="Tice H."/>
            <person name="Pitluck S."/>
            <person name="Thompson L.S."/>
            <person name="Brettin T."/>
            <person name="Bruce D."/>
            <person name="Han C."/>
            <person name="Tapia R."/>
            <person name="Schmutz J."/>
            <person name="Larimer F."/>
            <person name="Land M."/>
            <person name="Hauser L."/>
            <person name="Kyrpides N."/>
            <person name="Ivanova N."/>
            <person name="Staley J."/>
            <person name="Richardson P."/>
        </authorList>
    </citation>
    <scope>NUCLEOTIDE SEQUENCE [LARGE SCALE GENOMIC DNA]</scope>
    <source>
        <strain evidence="2 3">37</strain>
    </source>
</reference>
<evidence type="ECO:0000313" key="3">
    <source>
        <dbReference type="Proteomes" id="UP000000639"/>
    </source>
</evidence>